<proteinExistence type="predicted"/>
<sequence>MEEADMILMPDLFSFAYVPNWYSQLAMLAEMALPEPWRFKNPIYLTKNPDTPILERYIHAIFKKQLIDYKDERNPSSAADYFHIENEFCCFHTGLYTRRYKAIYACFDRNKKKDSLLEWYFRGFADELSPMLRHISPLPKKPSYYMTQYGVNYNPEWPIRVNVDHILGDEENLSRIPAEIREAQNLPLLLETAVELARRKAVVEPSIVVPQGYQGRVQYLLPICLTDMEQPDLAMTLTIMDGYYLGNTCLTLEMAYLNARLLSRPVAHWLTDIVEE</sequence>
<name>A0A8S5R2S9_9CAUD</name>
<reference evidence="2" key="1">
    <citation type="journal article" date="2021" name="Proc. Natl. Acad. Sci. U.S.A.">
        <title>A Catalog of Tens of Thousands of Viruses from Human Metagenomes Reveals Hidden Associations with Chronic Diseases.</title>
        <authorList>
            <person name="Tisza M.J."/>
            <person name="Buck C.B."/>
        </authorList>
    </citation>
    <scope>NUCLEOTIDE SEQUENCE</scope>
    <source>
        <strain evidence="2">CtsAY3</strain>
    </source>
</reference>
<evidence type="ECO:0000259" key="1">
    <source>
        <dbReference type="Pfam" id="PF12873"/>
    </source>
</evidence>
<dbReference type="Pfam" id="PF12873">
    <property type="entry name" value="DUF3825"/>
    <property type="match status" value="1"/>
</dbReference>
<dbReference type="InterPro" id="IPR024437">
    <property type="entry name" value="DUF3825"/>
</dbReference>
<organism evidence="2">
    <name type="scientific">Siphoviridae sp. ctsAY3</name>
    <dbReference type="NCBI Taxonomy" id="2827281"/>
    <lineage>
        <taxon>Viruses</taxon>
        <taxon>Duplodnaviria</taxon>
        <taxon>Heunggongvirae</taxon>
        <taxon>Uroviricota</taxon>
        <taxon>Caudoviricetes</taxon>
    </lineage>
</organism>
<protein>
    <recommendedName>
        <fullName evidence="1">DUF3825 domain-containing protein</fullName>
    </recommendedName>
</protein>
<accession>A0A8S5R2S9</accession>
<evidence type="ECO:0000313" key="2">
    <source>
        <dbReference type="EMBL" id="DAE25790.1"/>
    </source>
</evidence>
<feature type="domain" description="DUF3825" evidence="1">
    <location>
        <begin position="28"/>
        <end position="269"/>
    </location>
</feature>
<dbReference type="EMBL" id="BK015802">
    <property type="protein sequence ID" value="DAE25790.1"/>
    <property type="molecule type" value="Genomic_DNA"/>
</dbReference>